<accession>A0AA35LJX0</accession>
<dbReference type="GO" id="GO:0015711">
    <property type="term" value="P:organic anion transport"/>
    <property type="evidence" value="ECO:0007669"/>
    <property type="project" value="UniProtKB-ARBA"/>
</dbReference>
<keyword evidence="5" id="KW-0597">Phosphoprotein</keyword>
<keyword evidence="17 21" id="KW-0407">Ion channel</keyword>
<dbReference type="InterPro" id="IPR027309">
    <property type="entry name" value="P2X_extracellular_dom_sf"/>
</dbReference>
<dbReference type="GO" id="GO:0051130">
    <property type="term" value="P:positive regulation of cellular component organization"/>
    <property type="evidence" value="ECO:0007669"/>
    <property type="project" value="UniProtKB-ARBA"/>
</dbReference>
<evidence type="ECO:0000256" key="2">
    <source>
        <dbReference type="ARBA" id="ARBA00009848"/>
    </source>
</evidence>
<feature type="domain" description="P2X purinoreceptor 7 intracellular" evidence="22">
    <location>
        <begin position="379"/>
        <end position="570"/>
    </location>
</feature>
<evidence type="ECO:0000256" key="6">
    <source>
        <dbReference type="ARBA" id="ARBA00022692"/>
    </source>
</evidence>
<dbReference type="GO" id="GO:0051899">
    <property type="term" value="P:membrane depolarization"/>
    <property type="evidence" value="ECO:0007669"/>
    <property type="project" value="UniProtKB-ARBA"/>
</dbReference>
<dbReference type="InterPro" id="IPR053792">
    <property type="entry name" value="P2X_RECEPTOR_CS"/>
</dbReference>
<keyword evidence="12" id="KW-1015">Disulfide bond</keyword>
<dbReference type="Gene3D" id="2.60.490.10">
    <property type="entry name" value="atp-gated p2x4 ion channel domain"/>
    <property type="match status" value="1"/>
</dbReference>
<dbReference type="GO" id="GO:0098794">
    <property type="term" value="C:postsynapse"/>
    <property type="evidence" value="ECO:0007669"/>
    <property type="project" value="GOC"/>
</dbReference>
<comment type="subcellular location">
    <subcellularLocation>
        <location evidence="1">Cell membrane</location>
        <topology evidence="1">Multi-pass membrane protein</topology>
    </subcellularLocation>
    <subcellularLocation>
        <location evidence="21">Membrane</location>
        <topology evidence="21">Multi-pass membrane protein</topology>
    </subcellularLocation>
</comment>
<keyword evidence="16" id="KW-0449">Lipoprotein</keyword>
<keyword evidence="14" id="KW-0325">Glycoprotein</keyword>
<comment type="catalytic activity">
    <reaction evidence="20">
        <text>Ca(2+)(in) = Ca(2+)(out)</text>
        <dbReference type="Rhea" id="RHEA:29671"/>
        <dbReference type="ChEBI" id="CHEBI:29108"/>
    </reaction>
</comment>
<dbReference type="GO" id="GO:0033198">
    <property type="term" value="P:response to ATP"/>
    <property type="evidence" value="ECO:0007669"/>
    <property type="project" value="InterPro"/>
</dbReference>
<name>A0AA35LJX0_9SAUR</name>
<comment type="similarity">
    <text evidence="2 21">Belongs to the P2X receptor family.</text>
</comment>
<evidence type="ECO:0000256" key="12">
    <source>
        <dbReference type="ARBA" id="ARBA00023157"/>
    </source>
</evidence>
<feature type="transmembrane region" description="Helical" evidence="21">
    <location>
        <begin position="323"/>
        <end position="345"/>
    </location>
</feature>
<dbReference type="Pfam" id="PF20478">
    <property type="entry name" value="P2RX7_C"/>
    <property type="match status" value="1"/>
</dbReference>
<keyword evidence="24" id="KW-1185">Reference proteome</keyword>
<organism evidence="23 24">
    <name type="scientific">Podarcis lilfordi</name>
    <name type="common">Lilford's wall lizard</name>
    <dbReference type="NCBI Taxonomy" id="74358"/>
    <lineage>
        <taxon>Eukaryota</taxon>
        <taxon>Metazoa</taxon>
        <taxon>Chordata</taxon>
        <taxon>Craniata</taxon>
        <taxon>Vertebrata</taxon>
        <taxon>Euteleostomi</taxon>
        <taxon>Lepidosauria</taxon>
        <taxon>Squamata</taxon>
        <taxon>Bifurcata</taxon>
        <taxon>Unidentata</taxon>
        <taxon>Episquamata</taxon>
        <taxon>Laterata</taxon>
        <taxon>Lacertibaenia</taxon>
        <taxon>Lacertidae</taxon>
        <taxon>Podarcis</taxon>
    </lineage>
</organism>
<comment type="function">
    <text evidence="21">Receptor for ATP that acts as a ligand-gated ion channel.</text>
</comment>
<evidence type="ECO:0000256" key="14">
    <source>
        <dbReference type="ARBA" id="ARBA00023180"/>
    </source>
</evidence>
<keyword evidence="8 21" id="KW-1133">Transmembrane helix</keyword>
<dbReference type="FunFam" id="2.60.490.10:FF:000002">
    <property type="entry name" value="P2X purinoceptor"/>
    <property type="match status" value="1"/>
</dbReference>
<evidence type="ECO:0000256" key="3">
    <source>
        <dbReference type="ARBA" id="ARBA00022448"/>
    </source>
</evidence>
<evidence type="ECO:0000256" key="21">
    <source>
        <dbReference type="RuleBase" id="RU000681"/>
    </source>
</evidence>
<dbReference type="AlphaFoldDB" id="A0AA35LJX0"/>
<dbReference type="GO" id="GO:0046931">
    <property type="term" value="P:pore complex assembly"/>
    <property type="evidence" value="ECO:0007669"/>
    <property type="project" value="UniProtKB-ARBA"/>
</dbReference>
<dbReference type="EMBL" id="OX395143">
    <property type="protein sequence ID" value="CAI5797188.1"/>
    <property type="molecule type" value="Genomic_DNA"/>
</dbReference>
<evidence type="ECO:0000256" key="13">
    <source>
        <dbReference type="ARBA" id="ARBA00023170"/>
    </source>
</evidence>
<dbReference type="InterPro" id="IPR001429">
    <property type="entry name" value="P2X_purnocptor"/>
</dbReference>
<dbReference type="GO" id="GO:0005524">
    <property type="term" value="F:ATP binding"/>
    <property type="evidence" value="ECO:0007669"/>
    <property type="project" value="InterPro"/>
</dbReference>
<evidence type="ECO:0000313" key="23">
    <source>
        <dbReference type="EMBL" id="CAI5797188.1"/>
    </source>
</evidence>
<comment type="catalytic activity">
    <reaction evidence="19">
        <text>Na(+)(in) = Na(+)(out)</text>
        <dbReference type="Rhea" id="RHEA:34963"/>
        <dbReference type="ChEBI" id="CHEBI:29101"/>
    </reaction>
</comment>
<keyword evidence="6 21" id="KW-0812">Transmembrane</keyword>
<dbReference type="Pfam" id="PF00864">
    <property type="entry name" value="P2X_receptor"/>
    <property type="match status" value="1"/>
</dbReference>
<dbReference type="Proteomes" id="UP001178461">
    <property type="component" value="Chromosome 16"/>
</dbReference>
<dbReference type="GO" id="GO:0004931">
    <property type="term" value="F:extracellularly ATP-gated monoatomic cation channel activity"/>
    <property type="evidence" value="ECO:0007669"/>
    <property type="project" value="InterPro"/>
</dbReference>
<keyword evidence="9 21" id="KW-0406">Ion transport</keyword>
<evidence type="ECO:0000259" key="22">
    <source>
        <dbReference type="Pfam" id="PF20478"/>
    </source>
</evidence>
<keyword evidence="15" id="KW-1071">Ligand-gated ion channel</keyword>
<dbReference type="Gene3D" id="1.10.287.940">
    <property type="entry name" value="atp-gated p2x4 ion channel"/>
    <property type="match status" value="1"/>
</dbReference>
<protein>
    <recommendedName>
        <fullName evidence="21">P2X purinoceptor</fullName>
    </recommendedName>
</protein>
<comment type="catalytic activity">
    <reaction evidence="18">
        <text>K(+)(in) = K(+)(out)</text>
        <dbReference type="Rhea" id="RHEA:29463"/>
        <dbReference type="ChEBI" id="CHEBI:29103"/>
    </reaction>
</comment>
<keyword evidence="13 21" id="KW-0675">Receptor</keyword>
<evidence type="ECO:0000256" key="7">
    <source>
        <dbReference type="ARBA" id="ARBA00022765"/>
    </source>
</evidence>
<dbReference type="GO" id="GO:0032731">
    <property type="term" value="P:positive regulation of interleukin-1 beta production"/>
    <property type="evidence" value="ECO:0007669"/>
    <property type="project" value="UniProtKB-ARBA"/>
</dbReference>
<dbReference type="PRINTS" id="PR01307">
    <property type="entry name" value="P2XRECEPTOR"/>
</dbReference>
<dbReference type="GO" id="GO:0001614">
    <property type="term" value="F:purinergic nucleotide receptor activity"/>
    <property type="evidence" value="ECO:0007669"/>
    <property type="project" value="InterPro"/>
</dbReference>
<dbReference type="PRINTS" id="PR01314">
    <property type="entry name" value="P2X7RECEPTOR"/>
</dbReference>
<evidence type="ECO:0000256" key="11">
    <source>
        <dbReference type="ARBA" id="ARBA00023139"/>
    </source>
</evidence>
<dbReference type="InterPro" id="IPR059116">
    <property type="entry name" value="P2X_receptor"/>
</dbReference>
<dbReference type="GO" id="GO:0070588">
    <property type="term" value="P:calcium ion transmembrane transport"/>
    <property type="evidence" value="ECO:0007669"/>
    <property type="project" value="TreeGrafter"/>
</dbReference>
<evidence type="ECO:0000256" key="5">
    <source>
        <dbReference type="ARBA" id="ARBA00022553"/>
    </source>
</evidence>
<dbReference type="InterPro" id="IPR046815">
    <property type="entry name" value="P2RX7_C"/>
</dbReference>
<dbReference type="PANTHER" id="PTHR10125">
    <property type="entry name" value="P2X PURINOCEPTOR"/>
    <property type="match status" value="1"/>
</dbReference>
<keyword evidence="3 21" id="KW-0813">Transport</keyword>
<dbReference type="PANTHER" id="PTHR10125:SF13">
    <property type="entry name" value="P2X PURINOCEPTOR 7"/>
    <property type="match status" value="1"/>
</dbReference>
<reference evidence="23" key="1">
    <citation type="submission" date="2022-12" db="EMBL/GenBank/DDBJ databases">
        <authorList>
            <person name="Alioto T."/>
            <person name="Alioto T."/>
            <person name="Gomez Garrido J."/>
        </authorList>
    </citation>
    <scope>NUCLEOTIDE SEQUENCE</scope>
</reference>
<evidence type="ECO:0000256" key="16">
    <source>
        <dbReference type="ARBA" id="ARBA00023288"/>
    </source>
</evidence>
<dbReference type="GO" id="GO:0032060">
    <property type="term" value="P:bleb assembly"/>
    <property type="evidence" value="ECO:0007669"/>
    <property type="project" value="UniProtKB-ARBA"/>
</dbReference>
<dbReference type="GO" id="GO:0005886">
    <property type="term" value="C:plasma membrane"/>
    <property type="evidence" value="ECO:0007669"/>
    <property type="project" value="UniProtKB-SubCell"/>
</dbReference>
<evidence type="ECO:0000256" key="10">
    <source>
        <dbReference type="ARBA" id="ARBA00023136"/>
    </source>
</evidence>
<sequence length="574" mass="65659">MAGCCSLKNVCEYETNKVVRIQSVYYGSLKWAIHSVVFMYVCVALIADRRYQKKDSVISSVHTKVKGISQTEARIWDTVEYTLPIQGINSFFVLTNIIKTENQVQGLCPEFPLAKAVCSTDKSCMKGRMDPQINGIQTGKCVNYNTTIKTCEVAAWCPVESIKKAPEPAILRSAENFTVLIKNNIHFPKFNYTKRNISPDFNISCTYNKNTAPHCPIFRLGDILRASGENFSEVAVQGGIVGIEINWDCNLDKWLHRCEPKYGFRRLDDKKTNEALYPGNNFRFAKYYKQAGGKEERTLIKAYGIRFDILVFGMAGRFDFFELLVYIGSALSYFGLAQFVVDFLITSYSCRCFKYNPVKEYYIKKKCEMVPGPRWTLLYVTFVDEPHIFMIDKFLRTSLQKVKGEVIHRNTGDFMRAAKIQLQHPDEVASLLGNSEEVHPLQSQGGPASSSSSSCERPAWCSCGKCRPAKGYWEQLCCRRKNGACITTSDLFERLVLSRPMLKFVLLYKEPLLDLNGEASNRQFRHCAYKQYIHWRFGEEDLEERALIPNCCRWKIRDAFPSENGEYAGFVKKA</sequence>
<proteinExistence type="inferred from homology"/>
<dbReference type="PROSITE" id="PS01212">
    <property type="entry name" value="P2X_RECEPTOR"/>
    <property type="match status" value="1"/>
</dbReference>
<keyword evidence="10 21" id="KW-0472">Membrane</keyword>
<evidence type="ECO:0000256" key="20">
    <source>
        <dbReference type="ARBA" id="ARBA00036634"/>
    </source>
</evidence>
<gene>
    <name evidence="23" type="ORF">PODLI_1B020205</name>
</gene>
<evidence type="ECO:0000256" key="19">
    <source>
        <dbReference type="ARBA" id="ARBA00036239"/>
    </source>
</evidence>
<evidence type="ECO:0000313" key="24">
    <source>
        <dbReference type="Proteomes" id="UP001178461"/>
    </source>
</evidence>
<evidence type="ECO:0000256" key="17">
    <source>
        <dbReference type="ARBA" id="ARBA00023303"/>
    </source>
</evidence>
<dbReference type="GO" id="GO:0051046">
    <property type="term" value="P:regulation of secretion"/>
    <property type="evidence" value="ECO:0007669"/>
    <property type="project" value="UniProtKB-ARBA"/>
</dbReference>
<keyword evidence="4" id="KW-1003">Cell membrane</keyword>
<feature type="transmembrane region" description="Helical" evidence="21">
    <location>
        <begin position="31"/>
        <end position="47"/>
    </location>
</feature>
<dbReference type="GO" id="GO:0097191">
    <property type="term" value="P:extrinsic apoptotic signaling pathway"/>
    <property type="evidence" value="ECO:0007669"/>
    <property type="project" value="UniProtKB-ARBA"/>
</dbReference>
<evidence type="ECO:0000256" key="4">
    <source>
        <dbReference type="ARBA" id="ARBA00022475"/>
    </source>
</evidence>
<dbReference type="NCBIfam" id="TIGR00863">
    <property type="entry name" value="P2X"/>
    <property type="match status" value="1"/>
</dbReference>
<evidence type="ECO:0000256" key="18">
    <source>
        <dbReference type="ARBA" id="ARBA00034430"/>
    </source>
</evidence>
<evidence type="ECO:0000256" key="15">
    <source>
        <dbReference type="ARBA" id="ARBA00023286"/>
    </source>
</evidence>
<dbReference type="FunFam" id="1.10.287.940:FF:000010">
    <property type="entry name" value="P2X receptor E"/>
    <property type="match status" value="1"/>
</dbReference>
<dbReference type="InterPro" id="IPR003050">
    <property type="entry name" value="P2X7_purinoceptor"/>
</dbReference>
<keyword evidence="7" id="KW-0013">ADP-ribosylation</keyword>
<keyword evidence="11" id="KW-0564">Palmitate</keyword>
<dbReference type="GO" id="GO:0051503">
    <property type="term" value="P:adenine nucleotide transport"/>
    <property type="evidence" value="ECO:0007669"/>
    <property type="project" value="UniProtKB-ARBA"/>
</dbReference>
<evidence type="ECO:0000256" key="8">
    <source>
        <dbReference type="ARBA" id="ARBA00022989"/>
    </source>
</evidence>
<evidence type="ECO:0000256" key="1">
    <source>
        <dbReference type="ARBA" id="ARBA00004651"/>
    </source>
</evidence>
<evidence type="ECO:0000256" key="9">
    <source>
        <dbReference type="ARBA" id="ARBA00023065"/>
    </source>
</evidence>